<feature type="compositionally biased region" description="Basic and acidic residues" evidence="1">
    <location>
        <begin position="1"/>
        <end position="19"/>
    </location>
</feature>
<dbReference type="Proteomes" id="UP001190700">
    <property type="component" value="Unassembled WGS sequence"/>
</dbReference>
<organism evidence="2 3">
    <name type="scientific">Cymbomonas tetramitiformis</name>
    <dbReference type="NCBI Taxonomy" id="36881"/>
    <lineage>
        <taxon>Eukaryota</taxon>
        <taxon>Viridiplantae</taxon>
        <taxon>Chlorophyta</taxon>
        <taxon>Pyramimonadophyceae</taxon>
        <taxon>Pyramimonadales</taxon>
        <taxon>Pyramimonadaceae</taxon>
        <taxon>Cymbomonas</taxon>
    </lineage>
</organism>
<evidence type="ECO:0008006" key="4">
    <source>
        <dbReference type="Google" id="ProtNLM"/>
    </source>
</evidence>
<feature type="region of interest" description="Disordered" evidence="1">
    <location>
        <begin position="246"/>
        <end position="272"/>
    </location>
</feature>
<gene>
    <name evidence="2" type="ORF">CYMTET_56984</name>
</gene>
<keyword evidence="3" id="KW-1185">Reference proteome</keyword>
<dbReference type="AlphaFoldDB" id="A0AAE0BB30"/>
<reference evidence="2 3" key="1">
    <citation type="journal article" date="2015" name="Genome Biol. Evol.">
        <title>Comparative Genomics of a Bacterivorous Green Alga Reveals Evolutionary Causalities and Consequences of Phago-Mixotrophic Mode of Nutrition.</title>
        <authorList>
            <person name="Burns J.A."/>
            <person name="Paasch A."/>
            <person name="Narechania A."/>
            <person name="Kim E."/>
        </authorList>
    </citation>
    <scope>NUCLEOTIDE SEQUENCE [LARGE SCALE GENOMIC DNA]</scope>
    <source>
        <strain evidence="2 3">PLY_AMNH</strain>
    </source>
</reference>
<dbReference type="EMBL" id="LGRX02035928">
    <property type="protein sequence ID" value="KAK3232683.1"/>
    <property type="molecule type" value="Genomic_DNA"/>
</dbReference>
<sequence length="316" mass="35613">MCEKWKAKVRKHTADKESESGAVGAAEHTGKSVIVAAEDFGTQARPEIEGAQSFPAQLLDAVLRGANFEVAEEGEAQIDLELPERASAFFEDLGSVVKDLKKEFVEVQDRAETAGSAGKENNKRLAQFEMKERAKSKVRKHMVEGPDGAIITQVVPRLSRSDWVDQAWEQYDGICSDEDRNTHKEYVTWILSLDERFAWVDVYDFDTEVREHAREGNLTSLKPSELLYRLDMKAFKEKEAPFVGGRGADAWNRWPKNPRTDSRKGGKHGKDRKGQRVKYCDFFSAEGKQCTRRVCNFAHACSKCDGKHAAHECPQS</sequence>
<protein>
    <recommendedName>
        <fullName evidence="4">C3H1-type domain-containing protein</fullName>
    </recommendedName>
</protein>
<name>A0AAE0BB30_9CHLO</name>
<feature type="region of interest" description="Disordered" evidence="1">
    <location>
        <begin position="1"/>
        <end position="27"/>
    </location>
</feature>
<evidence type="ECO:0000313" key="3">
    <source>
        <dbReference type="Proteomes" id="UP001190700"/>
    </source>
</evidence>
<proteinExistence type="predicted"/>
<accession>A0AAE0BB30</accession>
<comment type="caution">
    <text evidence="2">The sequence shown here is derived from an EMBL/GenBank/DDBJ whole genome shotgun (WGS) entry which is preliminary data.</text>
</comment>
<evidence type="ECO:0000256" key="1">
    <source>
        <dbReference type="SAM" id="MobiDB-lite"/>
    </source>
</evidence>
<evidence type="ECO:0000313" key="2">
    <source>
        <dbReference type="EMBL" id="KAK3232683.1"/>
    </source>
</evidence>